<feature type="transmembrane region" description="Helical" evidence="1">
    <location>
        <begin position="20"/>
        <end position="39"/>
    </location>
</feature>
<evidence type="ECO:0000313" key="3">
    <source>
        <dbReference type="Proteomes" id="UP001628179"/>
    </source>
</evidence>
<keyword evidence="1" id="KW-0472">Membrane</keyword>
<organism evidence="2 3">
    <name type="scientific">Madurella fahalii</name>
    <dbReference type="NCBI Taxonomy" id="1157608"/>
    <lineage>
        <taxon>Eukaryota</taxon>
        <taxon>Fungi</taxon>
        <taxon>Dikarya</taxon>
        <taxon>Ascomycota</taxon>
        <taxon>Pezizomycotina</taxon>
        <taxon>Sordariomycetes</taxon>
        <taxon>Sordariomycetidae</taxon>
        <taxon>Sordariales</taxon>
        <taxon>Sordariales incertae sedis</taxon>
        <taxon>Madurella</taxon>
    </lineage>
</organism>
<protein>
    <recommendedName>
        <fullName evidence="4">Vomeronasal type-1 receptor</fullName>
    </recommendedName>
</protein>
<dbReference type="Pfam" id="PF11374">
    <property type="entry name" value="DUF3176"/>
    <property type="match status" value="1"/>
</dbReference>
<reference evidence="2 3" key="1">
    <citation type="submission" date="2024-09" db="EMBL/GenBank/DDBJ databases">
        <title>Itraconazole resistance in Madurella fahalii resulting from another homologue of gene encoding cytochrome P450 14-alpha sterol demethylase (CYP51).</title>
        <authorList>
            <person name="Yoshioka I."/>
            <person name="Fahal A.H."/>
            <person name="Kaneko S."/>
            <person name="Yaguchi T."/>
        </authorList>
    </citation>
    <scope>NUCLEOTIDE SEQUENCE [LARGE SCALE GENOMIC DNA]</scope>
    <source>
        <strain evidence="2 3">IFM 68171</strain>
    </source>
</reference>
<dbReference type="GeneID" id="98176452"/>
<dbReference type="Proteomes" id="UP001628179">
    <property type="component" value="Unassembled WGS sequence"/>
</dbReference>
<dbReference type="PANTHER" id="PTHR35394">
    <property type="entry name" value="DUF3176 DOMAIN-CONTAINING PROTEIN"/>
    <property type="match status" value="1"/>
</dbReference>
<name>A0ABQ0GCQ1_9PEZI</name>
<evidence type="ECO:0008006" key="4">
    <source>
        <dbReference type="Google" id="ProtNLM"/>
    </source>
</evidence>
<dbReference type="EMBL" id="BAAFSV010000003">
    <property type="protein sequence ID" value="GAB1315499.1"/>
    <property type="molecule type" value="Genomic_DNA"/>
</dbReference>
<accession>A0ABQ0GCQ1</accession>
<dbReference type="InterPro" id="IPR021514">
    <property type="entry name" value="DUF3176"/>
</dbReference>
<gene>
    <name evidence="2" type="ORF">MFIFM68171_05709</name>
</gene>
<evidence type="ECO:0000313" key="2">
    <source>
        <dbReference type="EMBL" id="GAB1315499.1"/>
    </source>
</evidence>
<dbReference type="PANTHER" id="PTHR35394:SF5">
    <property type="entry name" value="DUF3176 DOMAIN-CONTAINING PROTEIN"/>
    <property type="match status" value="1"/>
</dbReference>
<keyword evidence="1" id="KW-0812">Transmembrane</keyword>
<sequence>MLILPMSIYAHGGLTLGGKVYSVIMLGSLAAIVLVPVMFQGARSRCGTSPSALNSLISAMVVVLKASMLAIIVKGLTQTKRMWFKKARPLSDCAAYDKGGYSIFSALHLLWVIRARQIGASPALLAIMAAFAIDPLTQQVI</sequence>
<evidence type="ECO:0000256" key="1">
    <source>
        <dbReference type="SAM" id="Phobius"/>
    </source>
</evidence>
<keyword evidence="1" id="KW-1133">Transmembrane helix</keyword>
<feature type="transmembrane region" description="Helical" evidence="1">
    <location>
        <begin position="51"/>
        <end position="73"/>
    </location>
</feature>
<comment type="caution">
    <text evidence="2">The sequence shown here is derived from an EMBL/GenBank/DDBJ whole genome shotgun (WGS) entry which is preliminary data.</text>
</comment>
<keyword evidence="3" id="KW-1185">Reference proteome</keyword>
<dbReference type="RefSeq" id="XP_070917230.1">
    <property type="nucleotide sequence ID" value="XM_071061129.1"/>
</dbReference>
<proteinExistence type="predicted"/>